<dbReference type="SMART" id="SM00895">
    <property type="entry name" value="FCD"/>
    <property type="match status" value="1"/>
</dbReference>
<dbReference type="InterPro" id="IPR036388">
    <property type="entry name" value="WH-like_DNA-bd_sf"/>
</dbReference>
<dbReference type="Gene3D" id="1.20.120.530">
    <property type="entry name" value="GntR ligand-binding domain-like"/>
    <property type="match status" value="1"/>
</dbReference>
<evidence type="ECO:0000259" key="4">
    <source>
        <dbReference type="PROSITE" id="PS50949"/>
    </source>
</evidence>
<keyword evidence="1" id="KW-0805">Transcription regulation</keyword>
<dbReference type="PRINTS" id="PR00035">
    <property type="entry name" value="HTHGNTR"/>
</dbReference>
<dbReference type="SUPFAM" id="SSF46785">
    <property type="entry name" value="Winged helix' DNA-binding domain"/>
    <property type="match status" value="1"/>
</dbReference>
<organism evidence="6 7">
    <name type="scientific">Mycolicibacterium agri</name>
    <name type="common">Mycobacterium agri</name>
    <dbReference type="NCBI Taxonomy" id="36811"/>
    <lineage>
        <taxon>Bacteria</taxon>
        <taxon>Bacillati</taxon>
        <taxon>Actinomycetota</taxon>
        <taxon>Actinomycetes</taxon>
        <taxon>Mycobacteriales</taxon>
        <taxon>Mycobacteriaceae</taxon>
        <taxon>Mycolicibacterium</taxon>
    </lineage>
</organism>
<evidence type="ECO:0000256" key="3">
    <source>
        <dbReference type="ARBA" id="ARBA00023163"/>
    </source>
</evidence>
<reference evidence="5" key="3">
    <citation type="submission" date="2020-02" db="EMBL/GenBank/DDBJ databases">
        <authorList>
            <person name="Matsumoto Y."/>
            <person name="Motooka D."/>
            <person name="Nakamura S."/>
        </authorList>
    </citation>
    <scope>NUCLEOTIDE SEQUENCE</scope>
    <source>
        <strain evidence="5">JCM 6377</strain>
    </source>
</reference>
<dbReference type="InterPro" id="IPR011711">
    <property type="entry name" value="GntR_C"/>
</dbReference>
<protein>
    <submittedName>
        <fullName evidence="6">GntR family transcriptional regulator</fullName>
    </submittedName>
</protein>
<dbReference type="Gene3D" id="1.10.10.10">
    <property type="entry name" value="Winged helix-like DNA-binding domain superfamily/Winged helix DNA-binding domain"/>
    <property type="match status" value="1"/>
</dbReference>
<keyword evidence="3" id="KW-0804">Transcription</keyword>
<dbReference type="Pfam" id="PF07729">
    <property type="entry name" value="FCD"/>
    <property type="match status" value="1"/>
</dbReference>
<dbReference type="PANTHER" id="PTHR43537:SF5">
    <property type="entry name" value="UXU OPERON TRANSCRIPTIONAL REGULATOR"/>
    <property type="match status" value="1"/>
</dbReference>
<dbReference type="PANTHER" id="PTHR43537">
    <property type="entry name" value="TRANSCRIPTIONAL REGULATOR, GNTR FAMILY"/>
    <property type="match status" value="1"/>
</dbReference>
<dbReference type="InterPro" id="IPR000524">
    <property type="entry name" value="Tscrpt_reg_HTH_GntR"/>
</dbReference>
<dbReference type="RefSeq" id="WP_097938079.1">
    <property type="nucleotide sequence ID" value="NZ_BLKS01000001.1"/>
</dbReference>
<evidence type="ECO:0000313" key="5">
    <source>
        <dbReference type="EMBL" id="GFG51144.1"/>
    </source>
</evidence>
<dbReference type="EMBL" id="BLKS01000001">
    <property type="protein sequence ID" value="GFG51144.1"/>
    <property type="molecule type" value="Genomic_DNA"/>
</dbReference>
<proteinExistence type="predicted"/>
<evidence type="ECO:0000313" key="8">
    <source>
        <dbReference type="Proteomes" id="UP000465302"/>
    </source>
</evidence>
<evidence type="ECO:0000256" key="1">
    <source>
        <dbReference type="ARBA" id="ARBA00023015"/>
    </source>
</evidence>
<name>A0A2A7NEN9_MYCAG</name>
<reference evidence="5 8" key="2">
    <citation type="journal article" date="2019" name="Emerg. Microbes Infect.">
        <title>Comprehensive subspecies identification of 175 nontuberculous mycobacteria species based on 7547 genomic profiles.</title>
        <authorList>
            <person name="Matsumoto Y."/>
            <person name="Kinjo T."/>
            <person name="Motooka D."/>
            <person name="Nabeya D."/>
            <person name="Jung N."/>
            <person name="Uechi K."/>
            <person name="Horii T."/>
            <person name="Iida T."/>
            <person name="Fujita J."/>
            <person name="Nakamura S."/>
        </authorList>
    </citation>
    <scope>NUCLEOTIDE SEQUENCE [LARGE SCALE GENOMIC DNA]</scope>
    <source>
        <strain evidence="5 8">JCM 6377</strain>
    </source>
</reference>
<dbReference type="EMBL" id="PDCP01000003">
    <property type="protein sequence ID" value="PEG42296.1"/>
    <property type="molecule type" value="Genomic_DNA"/>
</dbReference>
<reference evidence="6 7" key="1">
    <citation type="submission" date="2017-10" db="EMBL/GenBank/DDBJ databases">
        <title>The new phylogeny of genus Mycobacterium.</title>
        <authorList>
            <person name="Tortoli E."/>
            <person name="Trovato A."/>
            <person name="Cirillo D.M."/>
        </authorList>
    </citation>
    <scope>NUCLEOTIDE SEQUENCE [LARGE SCALE GENOMIC DNA]</scope>
    <source>
        <strain evidence="6 7">CCUG37673</strain>
    </source>
</reference>
<dbReference type="CDD" id="cd07377">
    <property type="entry name" value="WHTH_GntR"/>
    <property type="match status" value="1"/>
</dbReference>
<dbReference type="GO" id="GO:0003700">
    <property type="term" value="F:DNA-binding transcription factor activity"/>
    <property type="evidence" value="ECO:0007669"/>
    <property type="project" value="InterPro"/>
</dbReference>
<dbReference type="SMART" id="SM00345">
    <property type="entry name" value="HTH_GNTR"/>
    <property type="match status" value="1"/>
</dbReference>
<dbReference type="OrthoDB" id="9784718at2"/>
<feature type="domain" description="HTH gntR-type" evidence="4">
    <location>
        <begin position="16"/>
        <end position="84"/>
    </location>
</feature>
<comment type="caution">
    <text evidence="6">The sequence shown here is derived from an EMBL/GenBank/DDBJ whole genome shotgun (WGS) entry which is preliminary data.</text>
</comment>
<dbReference type="InterPro" id="IPR036390">
    <property type="entry name" value="WH_DNA-bd_sf"/>
</dbReference>
<keyword evidence="7" id="KW-1185">Reference proteome</keyword>
<dbReference type="AlphaFoldDB" id="A0A2A7NEN9"/>
<accession>A0A2A7NEN9</accession>
<evidence type="ECO:0000313" key="6">
    <source>
        <dbReference type="EMBL" id="PEG42296.1"/>
    </source>
</evidence>
<sequence>MSPEETLKAWKPLGQGTLNGRIRSEILRVMQENGLSPGDRLPSERELAATLKVSRPSVREAVRSLQAEGRLVVKHGQGVFVAEASAQRAFRESMAQLDASLSELFAMREVLEVPAARWAAQRQDTAGLAAVKQAFIDLDTAVHEQPRDYVKLQHLDATFHLRIVQATGNRLLEQTQGVLNDLLMTGLQTTLDIEGRLEKSRLEHHAILTALLEGDSTAAARAAQTHVRNVRKAANRRLAEAAARLDAP</sequence>
<dbReference type="GO" id="GO:0003677">
    <property type="term" value="F:DNA binding"/>
    <property type="evidence" value="ECO:0007669"/>
    <property type="project" value="UniProtKB-KW"/>
</dbReference>
<dbReference type="InterPro" id="IPR008920">
    <property type="entry name" value="TF_FadR/GntR_C"/>
</dbReference>
<dbReference type="PROSITE" id="PS50949">
    <property type="entry name" value="HTH_GNTR"/>
    <property type="match status" value="1"/>
</dbReference>
<gene>
    <name evidence="6" type="ORF">CQY20_02480</name>
    <name evidence="5" type="ORF">MAGR_25850</name>
</gene>
<evidence type="ECO:0000313" key="7">
    <source>
        <dbReference type="Proteomes" id="UP000220914"/>
    </source>
</evidence>
<dbReference type="Proteomes" id="UP000220914">
    <property type="component" value="Unassembled WGS sequence"/>
</dbReference>
<dbReference type="Pfam" id="PF00392">
    <property type="entry name" value="GntR"/>
    <property type="match status" value="1"/>
</dbReference>
<dbReference type="Proteomes" id="UP000465302">
    <property type="component" value="Unassembled WGS sequence"/>
</dbReference>
<dbReference type="SUPFAM" id="SSF48008">
    <property type="entry name" value="GntR ligand-binding domain-like"/>
    <property type="match status" value="1"/>
</dbReference>
<keyword evidence="2" id="KW-0238">DNA-binding</keyword>
<evidence type="ECO:0000256" key="2">
    <source>
        <dbReference type="ARBA" id="ARBA00023125"/>
    </source>
</evidence>